<evidence type="ECO:0000313" key="6">
    <source>
        <dbReference type="Proteomes" id="UP001065549"/>
    </source>
</evidence>
<dbReference type="SUPFAM" id="SSF46894">
    <property type="entry name" value="C-terminal effector domain of the bipartite response regulators"/>
    <property type="match status" value="1"/>
</dbReference>
<evidence type="ECO:0000256" key="1">
    <source>
        <dbReference type="ARBA" id="ARBA00023015"/>
    </source>
</evidence>
<dbReference type="InterPro" id="IPR036388">
    <property type="entry name" value="WH-like_DNA-bd_sf"/>
</dbReference>
<accession>A0A9J6QTF1</accession>
<name>A0A9J6QTF1_9FIRM</name>
<dbReference type="PRINTS" id="PR00038">
    <property type="entry name" value="HTHLUXR"/>
</dbReference>
<dbReference type="Gene3D" id="3.30.450.80">
    <property type="entry name" value="Transcription factor LuxR-like, autoinducer-binding domain"/>
    <property type="match status" value="1"/>
</dbReference>
<dbReference type="Pfam" id="PF00196">
    <property type="entry name" value="GerE"/>
    <property type="match status" value="1"/>
</dbReference>
<keyword evidence="1" id="KW-0805">Transcription regulation</keyword>
<evidence type="ECO:0000259" key="4">
    <source>
        <dbReference type="PROSITE" id="PS50043"/>
    </source>
</evidence>
<gene>
    <name evidence="5" type="ORF">OBO34_00125</name>
</gene>
<dbReference type="EMBL" id="JAOSHN010000001">
    <property type="protein sequence ID" value="MCU7376758.1"/>
    <property type="molecule type" value="Genomic_DNA"/>
</dbReference>
<evidence type="ECO:0000256" key="2">
    <source>
        <dbReference type="ARBA" id="ARBA00023125"/>
    </source>
</evidence>
<protein>
    <submittedName>
        <fullName evidence="5">LuxR C-terminal-related transcriptional regulator</fullName>
    </submittedName>
</protein>
<dbReference type="GO" id="GO:0006355">
    <property type="term" value="P:regulation of DNA-templated transcription"/>
    <property type="evidence" value="ECO:0007669"/>
    <property type="project" value="InterPro"/>
</dbReference>
<organism evidence="5 6">
    <name type="scientific">Hominibacterium faecale</name>
    <dbReference type="NCBI Taxonomy" id="2839743"/>
    <lineage>
        <taxon>Bacteria</taxon>
        <taxon>Bacillati</taxon>
        <taxon>Bacillota</taxon>
        <taxon>Clostridia</taxon>
        <taxon>Peptostreptococcales</taxon>
        <taxon>Anaerovoracaceae</taxon>
        <taxon>Hominibacterium</taxon>
    </lineage>
</organism>
<dbReference type="AlphaFoldDB" id="A0A9J6QTF1"/>
<dbReference type="Proteomes" id="UP001065549">
    <property type="component" value="Unassembled WGS sequence"/>
</dbReference>
<dbReference type="Gene3D" id="1.10.10.10">
    <property type="entry name" value="Winged helix-like DNA-binding domain superfamily/Winged helix DNA-binding domain"/>
    <property type="match status" value="1"/>
</dbReference>
<dbReference type="InterPro" id="IPR036693">
    <property type="entry name" value="TF_LuxR_autoind-bd_dom_sf"/>
</dbReference>
<keyword evidence="2" id="KW-0238">DNA-binding</keyword>
<dbReference type="InterPro" id="IPR000792">
    <property type="entry name" value="Tscrpt_reg_LuxR_C"/>
</dbReference>
<dbReference type="PROSITE" id="PS50043">
    <property type="entry name" value="HTH_LUXR_2"/>
    <property type="match status" value="1"/>
</dbReference>
<evidence type="ECO:0000256" key="3">
    <source>
        <dbReference type="ARBA" id="ARBA00023163"/>
    </source>
</evidence>
<dbReference type="InterPro" id="IPR016032">
    <property type="entry name" value="Sig_transdc_resp-reg_C-effctor"/>
</dbReference>
<dbReference type="SUPFAM" id="SSF55781">
    <property type="entry name" value="GAF domain-like"/>
    <property type="match status" value="1"/>
</dbReference>
<sequence length="265" mass="30802">MLNTKEWELLNDLVAELYGIGNAAAMRKAFLTRLMALIQFDLADFNLAKDDRPSRHPLTDPVVVSIFDKEKEEAFLREYETKYYEIDYVSWLFAYHESLAYRESDLIDAKIRKGSQFYREYLSKFDLSSVAGVVVISAGRLMGAVTLYKSERKGDFSQRDLYILERLLPHLQNVLNSDKEKHSKDKEAVDRLLKYHYGITTKERAVIELICQGLSTEEIARRRHVSPNTVKCHISNIFNKTEVKSRTQLISLFLRKGFLEYLGRS</sequence>
<keyword evidence="6" id="KW-1185">Reference proteome</keyword>
<keyword evidence="3" id="KW-0804">Transcription</keyword>
<dbReference type="GO" id="GO:0003677">
    <property type="term" value="F:DNA binding"/>
    <property type="evidence" value="ECO:0007669"/>
    <property type="project" value="UniProtKB-KW"/>
</dbReference>
<dbReference type="PANTHER" id="PTHR44688:SF16">
    <property type="entry name" value="DNA-BINDING TRANSCRIPTIONAL ACTIVATOR DEVR_DOSR"/>
    <property type="match status" value="1"/>
</dbReference>
<dbReference type="RefSeq" id="WP_253020203.1">
    <property type="nucleotide sequence ID" value="NZ_JAJAGH010000021.1"/>
</dbReference>
<dbReference type="SMART" id="SM00421">
    <property type="entry name" value="HTH_LUXR"/>
    <property type="match status" value="1"/>
</dbReference>
<dbReference type="CDD" id="cd06170">
    <property type="entry name" value="LuxR_C_like"/>
    <property type="match status" value="1"/>
</dbReference>
<reference evidence="5" key="1">
    <citation type="submission" date="2022-09" db="EMBL/GenBank/DDBJ databases">
        <title>Culturomic study of gut microbiota in children with autism spectrum disorder.</title>
        <authorList>
            <person name="Efimov B.A."/>
            <person name="Chaplin A.V."/>
            <person name="Sokolova S.R."/>
            <person name="Pikina A.P."/>
            <person name="Korzhanova M."/>
            <person name="Belova V."/>
            <person name="Korostin D."/>
        </authorList>
    </citation>
    <scope>NUCLEOTIDE SEQUENCE</scope>
    <source>
        <strain evidence="5">ASD5510</strain>
    </source>
</reference>
<feature type="domain" description="HTH luxR-type" evidence="4">
    <location>
        <begin position="185"/>
        <end position="257"/>
    </location>
</feature>
<evidence type="ECO:0000313" key="5">
    <source>
        <dbReference type="EMBL" id="MCU7376758.1"/>
    </source>
</evidence>
<comment type="caution">
    <text evidence="5">The sequence shown here is derived from an EMBL/GenBank/DDBJ whole genome shotgun (WGS) entry which is preliminary data.</text>
</comment>
<proteinExistence type="predicted"/>
<dbReference type="PANTHER" id="PTHR44688">
    <property type="entry name" value="DNA-BINDING TRANSCRIPTIONAL ACTIVATOR DEVR_DOSR"/>
    <property type="match status" value="1"/>
</dbReference>